<keyword evidence="1" id="KW-0812">Transmembrane</keyword>
<feature type="transmembrane region" description="Helical" evidence="1">
    <location>
        <begin position="12"/>
        <end position="35"/>
    </location>
</feature>
<dbReference type="AlphaFoldDB" id="A0A563EKI7"/>
<accession>A0A563EKI7</accession>
<dbReference type="RefSeq" id="WP_146358469.1">
    <property type="nucleotide sequence ID" value="NZ_VOBR01000030.1"/>
</dbReference>
<evidence type="ECO:0000256" key="1">
    <source>
        <dbReference type="SAM" id="Phobius"/>
    </source>
</evidence>
<protein>
    <submittedName>
        <fullName evidence="2">DUF1761 domain-containing protein</fullName>
    </submittedName>
</protein>
<gene>
    <name evidence="2" type="ORF">FKR81_34685</name>
</gene>
<dbReference type="Pfam" id="PF08570">
    <property type="entry name" value="DUF1761"/>
    <property type="match status" value="1"/>
</dbReference>
<organism evidence="2 3">
    <name type="scientific">Lentzea tibetensis</name>
    <dbReference type="NCBI Taxonomy" id="2591470"/>
    <lineage>
        <taxon>Bacteria</taxon>
        <taxon>Bacillati</taxon>
        <taxon>Actinomycetota</taxon>
        <taxon>Actinomycetes</taxon>
        <taxon>Pseudonocardiales</taxon>
        <taxon>Pseudonocardiaceae</taxon>
        <taxon>Lentzea</taxon>
    </lineage>
</organism>
<comment type="caution">
    <text evidence="2">The sequence shown here is derived from an EMBL/GenBank/DDBJ whole genome shotgun (WGS) entry which is preliminary data.</text>
</comment>
<dbReference type="EMBL" id="VOBR01000030">
    <property type="protein sequence ID" value="TWP46734.1"/>
    <property type="molecule type" value="Genomic_DNA"/>
</dbReference>
<keyword evidence="1" id="KW-0472">Membrane</keyword>
<proteinExistence type="predicted"/>
<reference evidence="2 3" key="1">
    <citation type="submission" date="2019-07" db="EMBL/GenBank/DDBJ databases">
        <title>Lentzea xizangensis sp. nov., isolated from Qinghai-Tibetan Plateau Soils.</title>
        <authorList>
            <person name="Huang J."/>
        </authorList>
    </citation>
    <scope>NUCLEOTIDE SEQUENCE [LARGE SCALE GENOMIC DNA]</scope>
    <source>
        <strain evidence="2 3">FXJ1.1311</strain>
    </source>
</reference>
<feature type="transmembrane region" description="Helical" evidence="1">
    <location>
        <begin position="87"/>
        <end position="108"/>
    </location>
</feature>
<name>A0A563EKI7_9PSEU</name>
<keyword evidence="3" id="KW-1185">Reference proteome</keyword>
<keyword evidence="1" id="KW-1133">Transmembrane helix</keyword>
<evidence type="ECO:0000313" key="2">
    <source>
        <dbReference type="EMBL" id="TWP46734.1"/>
    </source>
</evidence>
<feature type="transmembrane region" description="Helical" evidence="1">
    <location>
        <begin position="55"/>
        <end position="75"/>
    </location>
</feature>
<evidence type="ECO:0000313" key="3">
    <source>
        <dbReference type="Proteomes" id="UP000316639"/>
    </source>
</evidence>
<feature type="transmembrane region" description="Helical" evidence="1">
    <location>
        <begin position="120"/>
        <end position="140"/>
    </location>
</feature>
<sequence length="141" mass="14382">MSFSLLGDLNWFAVIVAGIVYFGLGGLWYAEFAFGKAWQKAMGWDGASGGGTGPAVYAVPLATCFVATLATALIAQATGTDTIGEAIVLAIVVGIGISAAVLFVTGLFDATKPSGMTTVAISGGYHFVGLLLASVILSLWR</sequence>
<dbReference type="InterPro" id="IPR013879">
    <property type="entry name" value="DUF1761"/>
</dbReference>
<dbReference type="OrthoDB" id="3692045at2"/>
<dbReference type="Proteomes" id="UP000316639">
    <property type="component" value="Unassembled WGS sequence"/>
</dbReference>